<dbReference type="Gene3D" id="3.40.395.10">
    <property type="entry name" value="Adenoviral Proteinase, Chain A"/>
    <property type="match status" value="1"/>
</dbReference>
<dbReference type="GO" id="GO:0070139">
    <property type="term" value="F:SUMO-specific endopeptidase activity"/>
    <property type="evidence" value="ECO:0007669"/>
    <property type="project" value="TreeGrafter"/>
</dbReference>
<feature type="compositionally biased region" description="Polar residues" evidence="6">
    <location>
        <begin position="311"/>
        <end position="327"/>
    </location>
</feature>
<name>A0A5K3F505_MESCO</name>
<feature type="region of interest" description="Disordered" evidence="6">
    <location>
        <begin position="240"/>
        <end position="333"/>
    </location>
</feature>
<proteinExistence type="inferred from homology"/>
<dbReference type="PROSITE" id="PS50600">
    <property type="entry name" value="ULP_PROTEASE"/>
    <property type="match status" value="1"/>
</dbReference>
<evidence type="ECO:0000256" key="4">
    <source>
        <dbReference type="ARBA" id="ARBA00022786"/>
    </source>
</evidence>
<dbReference type="AlphaFoldDB" id="A0A5K3F505"/>
<protein>
    <submittedName>
        <fullName evidence="8">ULP_PROTEASE domain-containing protein</fullName>
    </submittedName>
</protein>
<dbReference type="PANTHER" id="PTHR46896:SF3">
    <property type="entry name" value="FI06413P-RELATED"/>
    <property type="match status" value="1"/>
</dbReference>
<sequence>MLREVNDALSKDKKYNLANDHVYKCSSPMCSGFSYTPNVSCTVCGKLISAVPHIEIIQCNNEKTRVEQIGAKRRLVEKSDICVSGPSFSFPMVVISLGKMSVFDAREKPCTISNDSISFGAHVHGSWVPLSLDHKEVDDLLFCESLQVIFLRPKPKAFNRIYEALGISSNHSKDDKKKRIVIVLENESSRNVVNSLSASRCLTVPQLEIFCTSVRLVGGVCMPDLKPSVAQNLLVANGVRPSRGNSADTSSHDSGASETSTSPFEPHSENTNHTPPSSDCHQPSAVDSDNLVILSDDESDEKSSSPGSPSNTPADSEPNGSLSNSGKGSFVYHPPGSKDGIRLTDADVACLLPNCFLNDTIINFYLKYLFYEQLTTFQRHATHLFNCFFYSRLSSIPSGSTVSVSAGASDSQQAESLRKVRHANVANWTRRVDLFSKDYIIIPINESSHWFLGLVCYPWMTGMVSYTQLYENFAFDLCQLTPKFVDVDQLPVSSADIGLEELKVFPSDKKGDAFDRWRRRRLAWLRRRGINAMPCILLFDSIPSHSRVGNLHIIRNYLQAEWDARRSERDGVLTFNKDTIRGFSPKVPAQSNLVDCGIFLLHYVEMFFKKPVKSYTKVYFQNEMCSWFESEMLGQKRSVISKLIEQISRRTSARH</sequence>
<comment type="similarity">
    <text evidence="1">Belongs to the peptidase C48 family.</text>
</comment>
<evidence type="ECO:0000259" key="7">
    <source>
        <dbReference type="PROSITE" id="PS50600"/>
    </source>
</evidence>
<dbReference type="SUPFAM" id="SSF54001">
    <property type="entry name" value="Cysteine proteinases"/>
    <property type="match status" value="1"/>
</dbReference>
<dbReference type="Pfam" id="PF02902">
    <property type="entry name" value="Peptidase_C48"/>
    <property type="match status" value="1"/>
</dbReference>
<reference evidence="8" key="1">
    <citation type="submission" date="2019-11" db="UniProtKB">
        <authorList>
            <consortium name="WormBaseParasite"/>
        </authorList>
    </citation>
    <scope>IDENTIFICATION</scope>
</reference>
<feature type="compositionally biased region" description="Polar residues" evidence="6">
    <location>
        <begin position="243"/>
        <end position="287"/>
    </location>
</feature>
<keyword evidence="2" id="KW-0597">Phosphoprotein</keyword>
<evidence type="ECO:0000313" key="8">
    <source>
        <dbReference type="WBParaSite" id="MCU_004978-RA"/>
    </source>
</evidence>
<dbReference type="InterPro" id="IPR051947">
    <property type="entry name" value="Sentrin-specific_protease"/>
</dbReference>
<keyword evidence="5" id="KW-0378">Hydrolase</keyword>
<evidence type="ECO:0000256" key="2">
    <source>
        <dbReference type="ARBA" id="ARBA00022553"/>
    </source>
</evidence>
<dbReference type="InterPro" id="IPR038765">
    <property type="entry name" value="Papain-like_cys_pep_sf"/>
</dbReference>
<dbReference type="GO" id="GO:0016926">
    <property type="term" value="P:protein desumoylation"/>
    <property type="evidence" value="ECO:0007669"/>
    <property type="project" value="TreeGrafter"/>
</dbReference>
<feature type="domain" description="Ubiquitin-like protease family profile" evidence="7">
    <location>
        <begin position="341"/>
        <end position="607"/>
    </location>
</feature>
<dbReference type="WBParaSite" id="MCU_004978-RA">
    <property type="protein sequence ID" value="MCU_004978-RA"/>
    <property type="gene ID" value="MCU_004978"/>
</dbReference>
<evidence type="ECO:0000256" key="1">
    <source>
        <dbReference type="ARBA" id="ARBA00005234"/>
    </source>
</evidence>
<keyword evidence="4" id="KW-0833">Ubl conjugation pathway</keyword>
<accession>A0A5K3F505</accession>
<dbReference type="GO" id="GO:0006508">
    <property type="term" value="P:proteolysis"/>
    <property type="evidence" value="ECO:0007669"/>
    <property type="project" value="UniProtKB-KW"/>
</dbReference>
<evidence type="ECO:0000256" key="5">
    <source>
        <dbReference type="ARBA" id="ARBA00022801"/>
    </source>
</evidence>
<organism evidence="8">
    <name type="scientific">Mesocestoides corti</name>
    <name type="common">Flatworm</name>
    <dbReference type="NCBI Taxonomy" id="53468"/>
    <lineage>
        <taxon>Eukaryota</taxon>
        <taxon>Metazoa</taxon>
        <taxon>Spiralia</taxon>
        <taxon>Lophotrochozoa</taxon>
        <taxon>Platyhelminthes</taxon>
        <taxon>Cestoda</taxon>
        <taxon>Eucestoda</taxon>
        <taxon>Cyclophyllidea</taxon>
        <taxon>Mesocestoididae</taxon>
        <taxon>Mesocestoides</taxon>
    </lineage>
</organism>
<dbReference type="GO" id="GO:0005634">
    <property type="term" value="C:nucleus"/>
    <property type="evidence" value="ECO:0007669"/>
    <property type="project" value="TreeGrafter"/>
</dbReference>
<keyword evidence="3" id="KW-0645">Protease</keyword>
<dbReference type="GO" id="GO:0005737">
    <property type="term" value="C:cytoplasm"/>
    <property type="evidence" value="ECO:0007669"/>
    <property type="project" value="TreeGrafter"/>
</dbReference>
<dbReference type="PANTHER" id="PTHR46896">
    <property type="entry name" value="SENTRIN-SPECIFIC PROTEASE"/>
    <property type="match status" value="1"/>
</dbReference>
<dbReference type="InterPro" id="IPR003653">
    <property type="entry name" value="Peptidase_C48_C"/>
</dbReference>
<evidence type="ECO:0000256" key="3">
    <source>
        <dbReference type="ARBA" id="ARBA00022670"/>
    </source>
</evidence>
<evidence type="ECO:0000256" key="6">
    <source>
        <dbReference type="SAM" id="MobiDB-lite"/>
    </source>
</evidence>